<feature type="compositionally biased region" description="Basic and acidic residues" evidence="4">
    <location>
        <begin position="554"/>
        <end position="573"/>
    </location>
</feature>
<evidence type="ECO:0000256" key="3">
    <source>
        <dbReference type="ARBA" id="ARBA00022777"/>
    </source>
</evidence>
<gene>
    <name evidence="5" type="ORF">CHARACLAT_022992</name>
</gene>
<evidence type="ECO:0000256" key="4">
    <source>
        <dbReference type="SAM" id="MobiDB-lite"/>
    </source>
</evidence>
<organism evidence="5 6">
    <name type="scientific">Characodon lateralis</name>
    <dbReference type="NCBI Taxonomy" id="208331"/>
    <lineage>
        <taxon>Eukaryota</taxon>
        <taxon>Metazoa</taxon>
        <taxon>Chordata</taxon>
        <taxon>Craniata</taxon>
        <taxon>Vertebrata</taxon>
        <taxon>Euteleostomi</taxon>
        <taxon>Actinopterygii</taxon>
        <taxon>Neopterygii</taxon>
        <taxon>Teleostei</taxon>
        <taxon>Neoteleostei</taxon>
        <taxon>Acanthomorphata</taxon>
        <taxon>Ovalentaria</taxon>
        <taxon>Atherinomorphae</taxon>
        <taxon>Cyprinodontiformes</taxon>
        <taxon>Goodeidae</taxon>
        <taxon>Characodon</taxon>
    </lineage>
</organism>
<accession>A0ABU7ECD0</accession>
<feature type="region of interest" description="Disordered" evidence="4">
    <location>
        <begin position="554"/>
        <end position="582"/>
    </location>
</feature>
<dbReference type="EMBL" id="JAHUTJ010051577">
    <property type="protein sequence ID" value="MED6284840.1"/>
    <property type="molecule type" value="Genomic_DNA"/>
</dbReference>
<dbReference type="SUPFAM" id="SSF52540">
    <property type="entry name" value="P-loop containing nucleoside triphosphate hydrolases"/>
    <property type="match status" value="3"/>
</dbReference>
<dbReference type="Pfam" id="PF00406">
    <property type="entry name" value="ADK"/>
    <property type="match status" value="1"/>
</dbReference>
<keyword evidence="3" id="KW-0418">Kinase</keyword>
<protein>
    <recommendedName>
        <fullName evidence="7">Nucleoside-diphosphate kinase</fullName>
    </recommendedName>
</protein>
<reference evidence="5 6" key="1">
    <citation type="submission" date="2021-06" db="EMBL/GenBank/DDBJ databases">
        <authorList>
            <person name="Palmer J.M."/>
        </authorList>
    </citation>
    <scope>NUCLEOTIDE SEQUENCE [LARGE SCALE GENOMIC DNA]</scope>
    <source>
        <strain evidence="5 6">CL_MEX2019</strain>
        <tissue evidence="5">Muscle</tissue>
    </source>
</reference>
<proteinExistence type="predicted"/>
<comment type="caution">
    <text evidence="5">The sequence shown here is derived from an EMBL/GenBank/DDBJ whole genome shotgun (WGS) entry which is preliminary data.</text>
</comment>
<dbReference type="Proteomes" id="UP001352852">
    <property type="component" value="Unassembled WGS sequence"/>
</dbReference>
<evidence type="ECO:0000256" key="2">
    <source>
        <dbReference type="ARBA" id="ARBA00022741"/>
    </source>
</evidence>
<dbReference type="Gene3D" id="3.40.50.300">
    <property type="entry name" value="P-loop containing nucleotide triphosphate hydrolases"/>
    <property type="match status" value="3"/>
</dbReference>
<feature type="region of interest" description="Disordered" evidence="4">
    <location>
        <begin position="678"/>
        <end position="698"/>
    </location>
</feature>
<evidence type="ECO:0000313" key="6">
    <source>
        <dbReference type="Proteomes" id="UP001352852"/>
    </source>
</evidence>
<name>A0ABU7ECD0_9TELE</name>
<sequence length="897" mass="102593">MDALVDNLIEDEAEREGLLAKPTCFIIFGRPGVGKSTLATNIAESWKCILIDDTDLLDTHIRNKTKEGTELLSILSEGKSIPDDVVLQLILARLNLPDVEHYGYVLSCLPFISEDSPKICNQIKLIRNLKLTPDFIINIKCADKDIVQRLSVLKQHPVSGQLYSRDQWKQEEVCSRREKVRGQEVDDDEEQAEEEDLSKDNIDQMVWTPENLPRNAFARINTYQDNVLRPLEDYMAEHNPIYLLELDGNDTLEELHLSVMTRLETMAIKRVAVPILLSQYVDEELPDTIDTEYLLRFMSTIRTAAPGFVWRRSRWGRTCPVALKEGKIIPGKPELSVGFQDKLYILSSQEAYQKFVTNPRRYLLPPMPRPPCRVSIIGPSQAGKSTMCSLLAQHYGAVDLDLEELSRPLLAKAELESLDKIKEETTQAAIAKLKMKMEQDGEKTLVAEDHPEVRAQVPHGVEEAKQMSPFPFEMYADALKKHIKEIEVMDSNADARTGWVLDNFPKNLSEMDDLAQAGILPDTIICLRDSDRHQVLKRVYEKNKEKVNKAIEKSLQDELSQRNKKDLNQKEQESETQSNLETVVEGADALPDDLDLGYPNIPEMKEYEEQIQLFEGEWEHMQPSLTVNNFSLEIGSKSPEDLLQEIVQNMEKPFQYVAWELSTFDLDEEEEHTEALAAFEREEEDSSNNKTEKEDNEWESTIQRLLGDTKHFCPVALKNNNVLWPSTDKISGKYRERTYYFSTLEARESFLQNPAQFVAQREPLQPPALRIFLLGTRGSGKSTHGEWLAQKLGLFHIQFREQLQMQIIAKTSKLVPRADEIVLLESDSQHLATLIKEEMVGDDKEMENTSGNISNIEEEVMTNEELAIKAYLSHGEALSPHILDMIVSPYFKEEPYM</sequence>
<keyword evidence="1" id="KW-0808">Transferase</keyword>
<evidence type="ECO:0008006" key="7">
    <source>
        <dbReference type="Google" id="ProtNLM"/>
    </source>
</evidence>
<dbReference type="PANTHER" id="PTHR23359">
    <property type="entry name" value="NUCLEOTIDE KINASE"/>
    <property type="match status" value="1"/>
</dbReference>
<dbReference type="InterPro" id="IPR000850">
    <property type="entry name" value="Adenylat/UMP-CMP_kin"/>
</dbReference>
<evidence type="ECO:0000313" key="5">
    <source>
        <dbReference type="EMBL" id="MED6284840.1"/>
    </source>
</evidence>
<evidence type="ECO:0000256" key="1">
    <source>
        <dbReference type="ARBA" id="ARBA00022679"/>
    </source>
</evidence>
<keyword evidence="6" id="KW-1185">Reference proteome</keyword>
<keyword evidence="2" id="KW-0547">Nucleotide-binding</keyword>
<dbReference type="InterPro" id="IPR027417">
    <property type="entry name" value="P-loop_NTPase"/>
</dbReference>